<dbReference type="AlphaFoldDB" id="A0A284RTS4"/>
<proteinExistence type="predicted"/>
<reference evidence="3" key="1">
    <citation type="journal article" date="2017" name="Nat. Ecol. Evol.">
        <title>Genome expansion and lineage-specific genetic innovations in the forest pathogenic fungi Armillaria.</title>
        <authorList>
            <person name="Sipos G."/>
            <person name="Prasanna A.N."/>
            <person name="Walter M.C."/>
            <person name="O'Connor E."/>
            <person name="Balint B."/>
            <person name="Krizsan K."/>
            <person name="Kiss B."/>
            <person name="Hess J."/>
            <person name="Varga T."/>
            <person name="Slot J."/>
            <person name="Riley R."/>
            <person name="Boka B."/>
            <person name="Rigling D."/>
            <person name="Barry K."/>
            <person name="Lee J."/>
            <person name="Mihaltcheva S."/>
            <person name="LaButti K."/>
            <person name="Lipzen A."/>
            <person name="Waldron R."/>
            <person name="Moloney N.M."/>
            <person name="Sperisen C."/>
            <person name="Kredics L."/>
            <person name="Vagvoelgyi C."/>
            <person name="Patrignani A."/>
            <person name="Fitzpatrick D."/>
            <person name="Nagy I."/>
            <person name="Doyle S."/>
            <person name="Anderson J.B."/>
            <person name="Grigoriev I.V."/>
            <person name="Gueldener U."/>
            <person name="Muensterkoetter M."/>
            <person name="Nagy L.G."/>
        </authorList>
    </citation>
    <scope>NUCLEOTIDE SEQUENCE [LARGE SCALE GENOMIC DNA]</scope>
    <source>
        <strain evidence="3">C18/9</strain>
    </source>
</reference>
<sequence length="73" mass="8422">MRLPILARYLIPLDVHRNRCFKVSHPASCMFVVFWNIDGSERNISQSTSDHPCQQRGGVSDPGNFFQKPQTCW</sequence>
<name>A0A284RTS4_ARMOS</name>
<gene>
    <name evidence="2" type="ORF">ARMOST_15603</name>
</gene>
<evidence type="ECO:0000313" key="2">
    <source>
        <dbReference type="EMBL" id="SJL12181.1"/>
    </source>
</evidence>
<feature type="region of interest" description="Disordered" evidence="1">
    <location>
        <begin position="45"/>
        <end position="64"/>
    </location>
</feature>
<keyword evidence="3" id="KW-1185">Reference proteome</keyword>
<organism evidence="2 3">
    <name type="scientific">Armillaria ostoyae</name>
    <name type="common">Armillaria root rot fungus</name>
    <dbReference type="NCBI Taxonomy" id="47428"/>
    <lineage>
        <taxon>Eukaryota</taxon>
        <taxon>Fungi</taxon>
        <taxon>Dikarya</taxon>
        <taxon>Basidiomycota</taxon>
        <taxon>Agaricomycotina</taxon>
        <taxon>Agaricomycetes</taxon>
        <taxon>Agaricomycetidae</taxon>
        <taxon>Agaricales</taxon>
        <taxon>Marasmiineae</taxon>
        <taxon>Physalacriaceae</taxon>
        <taxon>Armillaria</taxon>
    </lineage>
</organism>
<evidence type="ECO:0000256" key="1">
    <source>
        <dbReference type="SAM" id="MobiDB-lite"/>
    </source>
</evidence>
<evidence type="ECO:0000313" key="3">
    <source>
        <dbReference type="Proteomes" id="UP000219338"/>
    </source>
</evidence>
<dbReference type="EMBL" id="FUEG01000016">
    <property type="protein sequence ID" value="SJL12181.1"/>
    <property type="molecule type" value="Genomic_DNA"/>
</dbReference>
<accession>A0A284RTS4</accession>
<dbReference type="Proteomes" id="UP000219338">
    <property type="component" value="Unassembled WGS sequence"/>
</dbReference>
<protein>
    <submittedName>
        <fullName evidence="2">Uncharacterized protein</fullName>
    </submittedName>
</protein>